<accession>A0ABY5AHY7</accession>
<dbReference type="InterPro" id="IPR029044">
    <property type="entry name" value="Nucleotide-diphossugar_trans"/>
</dbReference>
<protein>
    <submittedName>
        <fullName evidence="5">Phosphotransferase</fullName>
    </submittedName>
</protein>
<dbReference type="SUPFAM" id="SSF53448">
    <property type="entry name" value="Nucleotide-diphospho-sugar transferases"/>
    <property type="match status" value="1"/>
</dbReference>
<dbReference type="Pfam" id="PF01636">
    <property type="entry name" value="APH"/>
    <property type="match status" value="1"/>
</dbReference>
<evidence type="ECO:0000313" key="6">
    <source>
        <dbReference type="Proteomes" id="UP001056109"/>
    </source>
</evidence>
<reference evidence="5" key="1">
    <citation type="submission" date="2022-06" db="EMBL/GenBank/DDBJ databases">
        <title>Complete Genome Sequence of Arcanobacterium pinnipediorum strain DSM 28752 isolated from a harbour seal.</title>
        <authorList>
            <person name="Borowiak M."/>
            <person name="Kreitlow A."/>
            <person name="Alssahen M."/>
            <person name="Malorny B."/>
            <person name="Laemmler C."/>
            <person name="Prenger-Berninghoff E."/>
            <person name="Siebert U."/>
            <person name="Ploetz M."/>
            <person name="Abdulmawjood A."/>
        </authorList>
    </citation>
    <scope>NUCLEOTIDE SEQUENCE</scope>
    <source>
        <strain evidence="5">DSM 28752</strain>
    </source>
</reference>
<dbReference type="InterPro" id="IPR025877">
    <property type="entry name" value="MobA-like_NTP_Trfase"/>
</dbReference>
<evidence type="ECO:0000259" key="4">
    <source>
        <dbReference type="Pfam" id="PF12804"/>
    </source>
</evidence>
<dbReference type="CDD" id="cd02523">
    <property type="entry name" value="PC_cytidylyltransferase"/>
    <property type="match status" value="1"/>
</dbReference>
<dbReference type="InterPro" id="IPR036390">
    <property type="entry name" value="WH_DNA-bd_sf"/>
</dbReference>
<dbReference type="Gene3D" id="3.90.1200.10">
    <property type="match status" value="1"/>
</dbReference>
<organism evidence="5 6">
    <name type="scientific">Arcanobacterium pinnipediorum</name>
    <dbReference type="NCBI Taxonomy" id="1503041"/>
    <lineage>
        <taxon>Bacteria</taxon>
        <taxon>Bacillati</taxon>
        <taxon>Actinomycetota</taxon>
        <taxon>Actinomycetes</taxon>
        <taxon>Actinomycetales</taxon>
        <taxon>Actinomycetaceae</taxon>
        <taxon>Arcanobacterium</taxon>
    </lineage>
</organism>
<dbReference type="PANTHER" id="PTHR43584:SF5">
    <property type="entry name" value="PROTEIN LICC"/>
    <property type="match status" value="1"/>
</dbReference>
<evidence type="ECO:0000259" key="3">
    <source>
        <dbReference type="Pfam" id="PF01636"/>
    </source>
</evidence>
<dbReference type="Gene3D" id="3.30.200.20">
    <property type="entry name" value="Phosphorylase Kinase, domain 1"/>
    <property type="match status" value="1"/>
</dbReference>
<dbReference type="Gene3D" id="1.10.10.10">
    <property type="entry name" value="Winged helix-like DNA-binding domain superfamily/Winged helix DNA-binding domain"/>
    <property type="match status" value="1"/>
</dbReference>
<dbReference type="SUPFAM" id="SSF46785">
    <property type="entry name" value="Winged helix' DNA-binding domain"/>
    <property type="match status" value="1"/>
</dbReference>
<dbReference type="InterPro" id="IPR036388">
    <property type="entry name" value="WH-like_DNA-bd_sf"/>
</dbReference>
<dbReference type="InterPro" id="IPR011009">
    <property type="entry name" value="Kinase-like_dom_sf"/>
</dbReference>
<name>A0ABY5AHY7_9ACTO</name>
<keyword evidence="2" id="KW-0548">Nucleotidyltransferase</keyword>
<feature type="domain" description="Aminoglycoside phosphotransferase" evidence="3">
    <location>
        <begin position="323"/>
        <end position="531"/>
    </location>
</feature>
<dbReference type="PANTHER" id="PTHR43584">
    <property type="entry name" value="NUCLEOTIDYL TRANSFERASE"/>
    <property type="match status" value="1"/>
</dbReference>
<dbReference type="EMBL" id="CP099547">
    <property type="protein sequence ID" value="USR79467.1"/>
    <property type="molecule type" value="Genomic_DNA"/>
</dbReference>
<keyword evidence="1" id="KW-0808">Transferase</keyword>
<dbReference type="RefSeq" id="WP_252673336.1">
    <property type="nucleotide sequence ID" value="NZ_CP099547.1"/>
</dbReference>
<dbReference type="InterPro" id="IPR050065">
    <property type="entry name" value="GlmU-like"/>
</dbReference>
<keyword evidence="6" id="KW-1185">Reference proteome</keyword>
<dbReference type="InterPro" id="IPR002575">
    <property type="entry name" value="Aminoglycoside_PTrfase"/>
</dbReference>
<dbReference type="SUPFAM" id="SSF56112">
    <property type="entry name" value="Protein kinase-like (PK-like)"/>
    <property type="match status" value="1"/>
</dbReference>
<evidence type="ECO:0000256" key="2">
    <source>
        <dbReference type="ARBA" id="ARBA00022695"/>
    </source>
</evidence>
<proteinExistence type="predicted"/>
<evidence type="ECO:0000256" key="1">
    <source>
        <dbReference type="ARBA" id="ARBA00022679"/>
    </source>
</evidence>
<evidence type="ECO:0000313" key="5">
    <source>
        <dbReference type="EMBL" id="USR79467.1"/>
    </source>
</evidence>
<dbReference type="Pfam" id="PF12804">
    <property type="entry name" value="NTP_transf_3"/>
    <property type="match status" value="1"/>
</dbReference>
<dbReference type="Gene3D" id="3.90.550.10">
    <property type="entry name" value="Spore Coat Polysaccharide Biosynthesis Protein SpsA, Chain A"/>
    <property type="match status" value="1"/>
</dbReference>
<dbReference type="CDD" id="cd05151">
    <property type="entry name" value="ChoK-like"/>
    <property type="match status" value="1"/>
</dbReference>
<dbReference type="Pfam" id="PF13412">
    <property type="entry name" value="HTH_24"/>
    <property type="match status" value="1"/>
</dbReference>
<sequence length="598" mass="68573">MAHQLNKTQFDVLYTLSTRNQPTTQRQLQTLTGHSLGKINTAVRDLENLGYLSQKTITELGRTALEPYAVENAIILAAGLSSRFAPISYERPKGTLRVRGEILIERQIEQLHAAGITDITVVVGYRKEHFFYLIEKYGVSIVVNEEYATRNNNGSLWRVKEKLGNTYVCSSDNYFTENPFESHVYHAYYSATYVAGPTNEWCLTTGPGGRIIGCTIGGSDAWTMLGHVYFDREFSTTFTALLERVYHLPQTAPKLWEYLFIENIRDFDMVIRKYRAGVINEFDSVDELREFDPYFMANVDSEVFNHITAALSCDVTEIRDFYPLKQGLTNLSCHFSVNNNEYVYRHPGIGTEALIDREAEEQSLLLARSLGLDTTLVATDPAAGWKISKFVANNRNLDITNDDELDRAMQMMRRLHESGTKLERRFDFVAEGLRFEQLLSNRSPINVPGYRELREKIVALKNYVDQDQFPLVPSHNDFHPLNFLIGEDSSMNLIDWEYAGMSDVAADFGTMVVSSIGMTTEIAEKALRFYLQREATTQERYHYWAYVVFAGWCWYVWALLKEAEGDDAGEWLLTYYKHATHGVDELLAHYKQRYTSTD</sequence>
<feature type="domain" description="MobA-like NTP transferase" evidence="4">
    <location>
        <begin position="73"/>
        <end position="154"/>
    </location>
</feature>
<gene>
    <name evidence="5" type="ORF">NG665_00260</name>
</gene>
<dbReference type="Proteomes" id="UP001056109">
    <property type="component" value="Chromosome"/>
</dbReference>